<evidence type="ECO:0000313" key="1">
    <source>
        <dbReference type="EMBL" id="GFH13047.1"/>
    </source>
</evidence>
<sequence>MQGHDPRDGLPKLRAAWIEARERRGDKVFTQMHYAREGLVTEEMAYVAAREGLDPEFVRSEVARGRAIIPANKRHLELEPTIIGAGCTLWLVVIHTCACTMQL</sequence>
<dbReference type="InterPro" id="IPR002817">
    <property type="entry name" value="ThiC/BzaA/B"/>
</dbReference>
<gene>
    <name evidence="1" type="ORF">HaLaN_08850</name>
</gene>
<dbReference type="PANTHER" id="PTHR30557">
    <property type="entry name" value="THIAMINE BIOSYNTHESIS PROTEIN THIC"/>
    <property type="match status" value="1"/>
</dbReference>
<dbReference type="Proteomes" id="UP000485058">
    <property type="component" value="Unassembled WGS sequence"/>
</dbReference>
<dbReference type="EMBL" id="BLLF01000569">
    <property type="protein sequence ID" value="GFH13047.1"/>
    <property type="molecule type" value="Genomic_DNA"/>
</dbReference>
<keyword evidence="2" id="KW-1185">Reference proteome</keyword>
<protein>
    <submittedName>
        <fullName evidence="1">ThiC-associated domain-containing protein</fullName>
    </submittedName>
</protein>
<dbReference type="PANTHER" id="PTHR30557:SF1">
    <property type="entry name" value="PHOSPHOMETHYLPYRIMIDINE SYNTHASE, CHLOROPLASTIC"/>
    <property type="match status" value="1"/>
</dbReference>
<comment type="caution">
    <text evidence="1">The sequence shown here is derived from an EMBL/GenBank/DDBJ whole genome shotgun (WGS) entry which is preliminary data.</text>
</comment>
<dbReference type="GO" id="GO:0051536">
    <property type="term" value="F:iron-sulfur cluster binding"/>
    <property type="evidence" value="ECO:0007669"/>
    <property type="project" value="InterPro"/>
</dbReference>
<reference evidence="1 2" key="1">
    <citation type="submission" date="2020-02" db="EMBL/GenBank/DDBJ databases">
        <title>Draft genome sequence of Haematococcus lacustris strain NIES-144.</title>
        <authorList>
            <person name="Morimoto D."/>
            <person name="Nakagawa S."/>
            <person name="Yoshida T."/>
            <person name="Sawayama S."/>
        </authorList>
    </citation>
    <scope>NUCLEOTIDE SEQUENCE [LARGE SCALE GENOMIC DNA]</scope>
    <source>
        <strain evidence="1 2">NIES-144</strain>
    </source>
</reference>
<dbReference type="AlphaFoldDB" id="A0A699YS53"/>
<evidence type="ECO:0000313" key="2">
    <source>
        <dbReference type="Proteomes" id="UP000485058"/>
    </source>
</evidence>
<proteinExistence type="predicted"/>
<accession>A0A699YS53</accession>
<name>A0A699YS53_HAELA</name>
<dbReference type="GO" id="GO:0009228">
    <property type="term" value="P:thiamine biosynthetic process"/>
    <property type="evidence" value="ECO:0007669"/>
    <property type="project" value="InterPro"/>
</dbReference>
<organism evidence="1 2">
    <name type="scientific">Haematococcus lacustris</name>
    <name type="common">Green alga</name>
    <name type="synonym">Haematococcus pluvialis</name>
    <dbReference type="NCBI Taxonomy" id="44745"/>
    <lineage>
        <taxon>Eukaryota</taxon>
        <taxon>Viridiplantae</taxon>
        <taxon>Chlorophyta</taxon>
        <taxon>core chlorophytes</taxon>
        <taxon>Chlorophyceae</taxon>
        <taxon>CS clade</taxon>
        <taxon>Chlamydomonadales</taxon>
        <taxon>Haematococcaceae</taxon>
        <taxon>Haematococcus</taxon>
    </lineage>
</organism>
<dbReference type="Pfam" id="PF01964">
    <property type="entry name" value="ThiC_Rad_SAM"/>
    <property type="match status" value="1"/>
</dbReference>